<keyword evidence="2" id="KW-1185">Reference proteome</keyword>
<dbReference type="AlphaFoldDB" id="V9E067"/>
<evidence type="ECO:0000313" key="2">
    <source>
        <dbReference type="Proteomes" id="UP000018721"/>
    </source>
</evidence>
<proteinExistence type="predicted"/>
<organism evidence="1 2">
    <name type="scientific">Phytophthora nicotianae P1569</name>
    <dbReference type="NCBI Taxonomy" id="1317065"/>
    <lineage>
        <taxon>Eukaryota</taxon>
        <taxon>Sar</taxon>
        <taxon>Stramenopiles</taxon>
        <taxon>Oomycota</taxon>
        <taxon>Peronosporomycetes</taxon>
        <taxon>Peronosporales</taxon>
        <taxon>Peronosporaceae</taxon>
        <taxon>Phytophthora</taxon>
    </lineage>
</organism>
<evidence type="ECO:0000313" key="1">
    <source>
        <dbReference type="EMBL" id="ETI31923.1"/>
    </source>
</evidence>
<dbReference type="HOGENOM" id="CLU_2189161_0_0_1"/>
<comment type="caution">
    <text evidence="1">The sequence shown here is derived from an EMBL/GenBank/DDBJ whole genome shotgun (WGS) entry which is preliminary data.</text>
</comment>
<reference evidence="1 2" key="1">
    <citation type="submission" date="2013-11" db="EMBL/GenBank/DDBJ databases">
        <title>The Genome Sequence of Phytophthora parasitica P1569.</title>
        <authorList>
            <consortium name="The Broad Institute Genomics Platform"/>
            <person name="Russ C."/>
            <person name="Tyler B."/>
            <person name="Panabieres F."/>
            <person name="Shan W."/>
            <person name="Tripathy S."/>
            <person name="Grunwald N."/>
            <person name="Machado M."/>
            <person name="Johnson C.S."/>
            <person name="Arredondo F."/>
            <person name="Hong C."/>
            <person name="Coffey M."/>
            <person name="Young S.K."/>
            <person name="Zeng Q."/>
            <person name="Gargeya S."/>
            <person name="Fitzgerald M."/>
            <person name="Abouelleil A."/>
            <person name="Alvarado L."/>
            <person name="Chapman S.B."/>
            <person name="Gainer-Dewar J."/>
            <person name="Goldberg J."/>
            <person name="Griggs A."/>
            <person name="Gujja S."/>
            <person name="Hansen M."/>
            <person name="Howarth C."/>
            <person name="Imamovic A."/>
            <person name="Ireland A."/>
            <person name="Larimer J."/>
            <person name="McCowan C."/>
            <person name="Murphy C."/>
            <person name="Pearson M."/>
            <person name="Poon T.W."/>
            <person name="Priest M."/>
            <person name="Roberts A."/>
            <person name="Saif S."/>
            <person name="Shea T."/>
            <person name="Sykes S."/>
            <person name="Wortman J."/>
            <person name="Nusbaum C."/>
            <person name="Birren B."/>
        </authorList>
    </citation>
    <scope>NUCLEOTIDE SEQUENCE [LARGE SCALE GENOMIC DNA]</scope>
    <source>
        <strain evidence="1 2">P1569</strain>
    </source>
</reference>
<sequence length="109" mass="12872">MEPPRLQVELEESAHATLDRCIAARHANTTRAYAPKQREYKSWCDRKGFHEATRYQVTASKLHLFLQVEVVDQNVRVKNRKRKDIPNFLVPEEWYDIKVLKAGKNKPLR</sequence>
<name>V9E067_PHYNI</name>
<dbReference type="Proteomes" id="UP000018721">
    <property type="component" value="Unassembled WGS sequence"/>
</dbReference>
<gene>
    <name evidence="1" type="ORF">F443_21155</name>
</gene>
<accession>V9E067</accession>
<dbReference type="EMBL" id="ANIZ01003714">
    <property type="protein sequence ID" value="ETI31923.1"/>
    <property type="molecule type" value="Genomic_DNA"/>
</dbReference>
<protein>
    <submittedName>
        <fullName evidence="1">Uncharacterized protein</fullName>
    </submittedName>
</protein>